<dbReference type="CDD" id="cd02440">
    <property type="entry name" value="AdoMet_MTases"/>
    <property type="match status" value="1"/>
</dbReference>
<dbReference type="EMBL" id="BLAL01000004">
    <property type="protein sequence ID" value="GES72898.1"/>
    <property type="molecule type" value="Genomic_DNA"/>
</dbReference>
<dbReference type="InterPro" id="IPR029063">
    <property type="entry name" value="SAM-dependent_MTases_sf"/>
</dbReference>
<evidence type="ECO:0000313" key="3">
    <source>
        <dbReference type="Proteomes" id="UP000615446"/>
    </source>
</evidence>
<dbReference type="InterPro" id="IPR041698">
    <property type="entry name" value="Methyltransf_25"/>
</dbReference>
<name>A0A8H3KRP7_9GLOM</name>
<keyword evidence="2" id="KW-0808">Transferase</keyword>
<proteinExistence type="predicted"/>
<protein>
    <submittedName>
        <fullName evidence="2">S-adenosyl-L-methionine-dependent methyltransferase</fullName>
    </submittedName>
</protein>
<accession>A0A8H3KRP7</accession>
<dbReference type="GO" id="GO:0032259">
    <property type="term" value="P:methylation"/>
    <property type="evidence" value="ECO:0007669"/>
    <property type="project" value="UniProtKB-KW"/>
</dbReference>
<dbReference type="Proteomes" id="UP000615446">
    <property type="component" value="Unassembled WGS sequence"/>
</dbReference>
<sequence length="276" mass="32046">MGNSESVNYLVKIDEVQVERIQKLHHIIKSCFNNTNYSAPISQNLKRGAEVLDIGSGPGTWIFDMSSDYPKSKFTGIEIKSSILPAILPFNTRFIHHNVLNGLPFYPNSFDYIFIRGMVLCFTESQYEQVIKESIDLLKPNGYLELCEGEVNFHNMGPISRRIIYSMGKLLRSKSMNPLICNRLHEFLAKHKLRQIQQEEVMIPLSPLNGKIGELNGLNAYYAFYGMKDVLAKHMRLSKSEMERLIEGFLDETRTYQMYCKYTRVYEKMYIIKKIK</sequence>
<evidence type="ECO:0000313" key="2">
    <source>
        <dbReference type="EMBL" id="GES72898.1"/>
    </source>
</evidence>
<organism evidence="2 3">
    <name type="scientific">Rhizophagus clarus</name>
    <dbReference type="NCBI Taxonomy" id="94130"/>
    <lineage>
        <taxon>Eukaryota</taxon>
        <taxon>Fungi</taxon>
        <taxon>Fungi incertae sedis</taxon>
        <taxon>Mucoromycota</taxon>
        <taxon>Glomeromycotina</taxon>
        <taxon>Glomeromycetes</taxon>
        <taxon>Glomerales</taxon>
        <taxon>Glomeraceae</taxon>
        <taxon>Rhizophagus</taxon>
    </lineage>
</organism>
<dbReference type="SUPFAM" id="SSF53335">
    <property type="entry name" value="S-adenosyl-L-methionine-dependent methyltransferases"/>
    <property type="match status" value="1"/>
</dbReference>
<dbReference type="OrthoDB" id="2013972at2759"/>
<dbReference type="GO" id="GO:0008168">
    <property type="term" value="F:methyltransferase activity"/>
    <property type="evidence" value="ECO:0007669"/>
    <property type="project" value="UniProtKB-KW"/>
</dbReference>
<dbReference type="Pfam" id="PF13649">
    <property type="entry name" value="Methyltransf_25"/>
    <property type="match status" value="1"/>
</dbReference>
<keyword evidence="2" id="KW-0489">Methyltransferase</keyword>
<comment type="caution">
    <text evidence="2">The sequence shown here is derived from an EMBL/GenBank/DDBJ whole genome shotgun (WGS) entry which is preliminary data.</text>
</comment>
<reference evidence="2" key="1">
    <citation type="submission" date="2019-10" db="EMBL/GenBank/DDBJ databases">
        <title>Conservation and host-specific expression of non-tandemly repeated heterogenous ribosome RNA gene in arbuscular mycorrhizal fungi.</title>
        <authorList>
            <person name="Maeda T."/>
            <person name="Kobayashi Y."/>
            <person name="Nakagawa T."/>
            <person name="Ezawa T."/>
            <person name="Yamaguchi K."/>
            <person name="Bino T."/>
            <person name="Nishimoto Y."/>
            <person name="Shigenobu S."/>
            <person name="Kawaguchi M."/>
        </authorList>
    </citation>
    <scope>NUCLEOTIDE SEQUENCE</scope>
    <source>
        <strain evidence="2">HR1</strain>
    </source>
</reference>
<evidence type="ECO:0000259" key="1">
    <source>
        <dbReference type="Pfam" id="PF13649"/>
    </source>
</evidence>
<dbReference type="AlphaFoldDB" id="A0A8H3KRP7"/>
<dbReference type="Gene3D" id="3.40.50.150">
    <property type="entry name" value="Vaccinia Virus protein VP39"/>
    <property type="match status" value="1"/>
</dbReference>
<gene>
    <name evidence="2" type="ORF">RCL2_000044300</name>
</gene>
<feature type="domain" description="Methyltransferase" evidence="1">
    <location>
        <begin position="51"/>
        <end position="142"/>
    </location>
</feature>